<dbReference type="Proteomes" id="UP000095431">
    <property type="component" value="Unassembled WGS sequence"/>
</dbReference>
<dbReference type="EMBL" id="CYZN01000029">
    <property type="protein sequence ID" value="CUO58059.1"/>
    <property type="molecule type" value="Genomic_DNA"/>
</dbReference>
<name>A0A174GAZ2_9FIRM</name>
<dbReference type="RefSeq" id="WP_022380852.1">
    <property type="nucleotide sequence ID" value="NZ_JAAIPB010000013.1"/>
</dbReference>
<gene>
    <name evidence="1" type="ORF">ERS852478_03248</name>
</gene>
<dbReference type="GO" id="GO:0006355">
    <property type="term" value="P:regulation of DNA-templated transcription"/>
    <property type="evidence" value="ECO:0007669"/>
    <property type="project" value="InterPro"/>
</dbReference>
<dbReference type="AlphaFoldDB" id="A0A174GAZ2"/>
<dbReference type="Gene3D" id="1.10.10.10">
    <property type="entry name" value="Winged helix-like DNA-binding domain superfamily/Winged helix DNA-binding domain"/>
    <property type="match status" value="1"/>
</dbReference>
<proteinExistence type="predicted"/>
<evidence type="ECO:0000313" key="2">
    <source>
        <dbReference type="Proteomes" id="UP000095431"/>
    </source>
</evidence>
<protein>
    <submittedName>
        <fullName evidence="1">RNA polymerase sigma factor, sigma-70 family</fullName>
    </submittedName>
</protein>
<dbReference type="SUPFAM" id="SSF46894">
    <property type="entry name" value="C-terminal effector domain of the bipartite response regulators"/>
    <property type="match status" value="1"/>
</dbReference>
<accession>A0A174GAZ2</accession>
<reference evidence="1 2" key="1">
    <citation type="submission" date="2015-09" db="EMBL/GenBank/DDBJ databases">
        <authorList>
            <consortium name="Pathogen Informatics"/>
        </authorList>
    </citation>
    <scope>NUCLEOTIDE SEQUENCE [LARGE SCALE GENOMIC DNA]</scope>
    <source>
        <strain evidence="1 2">2789STDY5834863</strain>
    </source>
</reference>
<dbReference type="InterPro" id="IPR016032">
    <property type="entry name" value="Sig_transdc_resp-reg_C-effctor"/>
</dbReference>
<evidence type="ECO:0000313" key="1">
    <source>
        <dbReference type="EMBL" id="CUO58059.1"/>
    </source>
</evidence>
<dbReference type="InterPro" id="IPR036388">
    <property type="entry name" value="WH-like_DNA-bd_sf"/>
</dbReference>
<dbReference type="GO" id="GO:0003677">
    <property type="term" value="F:DNA binding"/>
    <property type="evidence" value="ECO:0007669"/>
    <property type="project" value="InterPro"/>
</dbReference>
<organism evidence="1 2">
    <name type="scientific">Blautia wexlerae</name>
    <dbReference type="NCBI Taxonomy" id="418240"/>
    <lineage>
        <taxon>Bacteria</taxon>
        <taxon>Bacillati</taxon>
        <taxon>Bacillota</taxon>
        <taxon>Clostridia</taxon>
        <taxon>Lachnospirales</taxon>
        <taxon>Lachnospiraceae</taxon>
        <taxon>Blautia</taxon>
    </lineage>
</organism>
<sequence length="171" mass="20231">MQGYKDLVIQAKNDSKYMQSLLCIMEPLVKSYAKKIFFLDWDDATQELNLAIIEAVKTIATCEDDYQCLKFITNSVKYKFAHLCKRNLKKEKYECAYMDNEGDLQESYRADYSSVELAFDLKNITLKMTSNQRDILKYLILGWSDSEIASFLHFSRQYVNREKKKIYQFLK</sequence>